<keyword evidence="3" id="KW-0378">Hydrolase</keyword>
<dbReference type="GO" id="GO:0016787">
    <property type="term" value="F:hydrolase activity"/>
    <property type="evidence" value="ECO:0007669"/>
    <property type="project" value="UniProtKB-KW"/>
</dbReference>
<feature type="domain" description="HIT" evidence="2">
    <location>
        <begin position="1"/>
        <end position="106"/>
    </location>
</feature>
<dbReference type="Pfam" id="PF01230">
    <property type="entry name" value="HIT"/>
    <property type="match status" value="1"/>
</dbReference>
<proteinExistence type="predicted"/>
<dbReference type="EC" id="2.7.7.53" evidence="4"/>
<dbReference type="PANTHER" id="PTHR42997">
    <property type="entry name" value="HIT FAMILY HYDROLASE"/>
    <property type="match status" value="1"/>
</dbReference>
<reference evidence="3 5" key="1">
    <citation type="submission" date="2014-07" db="EMBL/GenBank/DDBJ databases">
        <authorList>
            <person name="Pisani N.G."/>
            <person name="Newman J.D."/>
        </authorList>
    </citation>
    <scope>NUCLEOTIDE SEQUENCE [LARGE SCALE GENOMIC DNA]</scope>
    <source>
        <strain evidence="3 5">LMG 24720</strain>
    </source>
</reference>
<organism evidence="4 6">
    <name type="scientific">Kaistella antarctica</name>
    <dbReference type="NCBI Taxonomy" id="266748"/>
    <lineage>
        <taxon>Bacteria</taxon>
        <taxon>Pseudomonadati</taxon>
        <taxon>Bacteroidota</taxon>
        <taxon>Flavobacteriia</taxon>
        <taxon>Flavobacteriales</taxon>
        <taxon>Weeksellaceae</taxon>
        <taxon>Chryseobacterium group</taxon>
        <taxon>Kaistella</taxon>
    </lineage>
</organism>
<dbReference type="Proteomes" id="UP000270036">
    <property type="component" value="Chromosome"/>
</dbReference>
<reference evidence="4 6" key="2">
    <citation type="submission" date="2018-12" db="EMBL/GenBank/DDBJ databases">
        <authorList>
            <consortium name="Pathogen Informatics"/>
        </authorList>
    </citation>
    <scope>NUCLEOTIDE SEQUENCE [LARGE SCALE GENOMIC DNA]</scope>
    <source>
        <strain evidence="4 6">NCTC13489</strain>
    </source>
</reference>
<dbReference type="OrthoDB" id="9784774at2"/>
<keyword evidence="4" id="KW-0548">Nucleotidyltransferase</keyword>
<dbReference type="Gene3D" id="3.30.428.10">
    <property type="entry name" value="HIT-like"/>
    <property type="match status" value="1"/>
</dbReference>
<evidence type="ECO:0000313" key="4">
    <source>
        <dbReference type="EMBL" id="VEI00368.1"/>
    </source>
</evidence>
<keyword evidence="4" id="KW-0808">Transferase</keyword>
<dbReference type="SUPFAM" id="SSF54197">
    <property type="entry name" value="HIT-like"/>
    <property type="match status" value="1"/>
</dbReference>
<dbReference type="InterPro" id="IPR052908">
    <property type="entry name" value="AP-4-A_phosphorylase"/>
</dbReference>
<protein>
    <submittedName>
        <fullName evidence="4">AP-4-A phosphorylase</fullName>
        <ecNumber evidence="4">2.7.7.53</ecNumber>
    </submittedName>
    <submittedName>
        <fullName evidence="3">Diadenosine tetraphosphate hydrolase</fullName>
    </submittedName>
</protein>
<evidence type="ECO:0000313" key="5">
    <source>
        <dbReference type="Proteomes" id="UP000028349"/>
    </source>
</evidence>
<dbReference type="PROSITE" id="PS51084">
    <property type="entry name" value="HIT_2"/>
    <property type="match status" value="1"/>
</dbReference>
<name>A0A3S4V3C6_9FLAO</name>
<evidence type="ECO:0000313" key="6">
    <source>
        <dbReference type="Proteomes" id="UP000270036"/>
    </source>
</evidence>
<evidence type="ECO:0000313" key="3">
    <source>
        <dbReference type="EMBL" id="KEY17951.1"/>
    </source>
</evidence>
<dbReference type="PANTHER" id="PTHR42997:SF1">
    <property type="entry name" value="AP-4-A PHOSPHORYLASE"/>
    <property type="match status" value="1"/>
</dbReference>
<dbReference type="EMBL" id="LR134441">
    <property type="protein sequence ID" value="VEI00368.1"/>
    <property type="molecule type" value="Genomic_DNA"/>
</dbReference>
<dbReference type="STRING" id="266748.HY04_05325"/>
<gene>
    <name evidence="3" type="ORF">HY04_05325</name>
    <name evidence="4" type="ORF">NCTC13489_02079</name>
</gene>
<dbReference type="KEGG" id="cant:NCTC13489_02079"/>
<evidence type="ECO:0000256" key="1">
    <source>
        <dbReference type="PROSITE-ProRule" id="PRU00464"/>
    </source>
</evidence>
<evidence type="ECO:0000259" key="2">
    <source>
        <dbReference type="PROSITE" id="PS51084"/>
    </source>
</evidence>
<accession>A0A3S4V3C6</accession>
<dbReference type="RefSeq" id="WP_034717900.1">
    <property type="nucleotide sequence ID" value="NZ_FOIX01000001.1"/>
</dbReference>
<sequence>MIDFTEIKEESIILRTHYFFILKDAFPVSPGHLLIISNEVKRDFFELSYIEMIELTKVIELAKEIILKDYEPDGYNIGMNCGEVAGQTVFHFHCHVIPRYKGDMENPKGGVRHVIPEKGSY</sequence>
<dbReference type="GO" id="GO:0003877">
    <property type="term" value="F:ATP:ADP adenylyltransferase activity"/>
    <property type="evidence" value="ECO:0007669"/>
    <property type="project" value="UniProtKB-EC"/>
</dbReference>
<dbReference type="Proteomes" id="UP000028349">
    <property type="component" value="Unassembled WGS sequence"/>
</dbReference>
<dbReference type="InterPro" id="IPR036265">
    <property type="entry name" value="HIT-like_sf"/>
</dbReference>
<keyword evidence="5" id="KW-1185">Reference proteome</keyword>
<dbReference type="InterPro" id="IPR011146">
    <property type="entry name" value="HIT-like"/>
</dbReference>
<feature type="short sequence motif" description="Histidine triad motif" evidence="1">
    <location>
        <begin position="91"/>
        <end position="95"/>
    </location>
</feature>
<dbReference type="AlphaFoldDB" id="A0A3S4V3C6"/>
<dbReference type="EMBL" id="JPEP01000002">
    <property type="protein sequence ID" value="KEY17951.1"/>
    <property type="molecule type" value="Genomic_DNA"/>
</dbReference>